<protein>
    <submittedName>
        <fullName evidence="1">Uncharacterized protein</fullName>
    </submittedName>
</protein>
<dbReference type="Gramene" id="AET2Gv20502100.2">
    <property type="protein sequence ID" value="AET2Gv20502100.2"/>
    <property type="gene ID" value="AET2Gv20502100"/>
</dbReference>
<keyword evidence="2" id="KW-1185">Reference proteome</keyword>
<organism evidence="1 2">
    <name type="scientific">Aegilops tauschii subsp. strangulata</name>
    <name type="common">Goatgrass</name>
    <dbReference type="NCBI Taxonomy" id="200361"/>
    <lineage>
        <taxon>Eukaryota</taxon>
        <taxon>Viridiplantae</taxon>
        <taxon>Streptophyta</taxon>
        <taxon>Embryophyta</taxon>
        <taxon>Tracheophyta</taxon>
        <taxon>Spermatophyta</taxon>
        <taxon>Magnoliopsida</taxon>
        <taxon>Liliopsida</taxon>
        <taxon>Poales</taxon>
        <taxon>Poaceae</taxon>
        <taxon>BOP clade</taxon>
        <taxon>Pooideae</taxon>
        <taxon>Triticodae</taxon>
        <taxon>Triticeae</taxon>
        <taxon>Triticinae</taxon>
        <taxon>Aegilops</taxon>
    </lineage>
</organism>
<reference evidence="1" key="4">
    <citation type="submission" date="2019-03" db="UniProtKB">
        <authorList>
            <consortium name="EnsemblPlants"/>
        </authorList>
    </citation>
    <scope>IDENTIFICATION</scope>
</reference>
<evidence type="ECO:0000313" key="2">
    <source>
        <dbReference type="Proteomes" id="UP000015105"/>
    </source>
</evidence>
<dbReference type="EnsemblPlants" id="AET2Gv20502100.2">
    <property type="protein sequence ID" value="AET2Gv20502100.2"/>
    <property type="gene ID" value="AET2Gv20502100"/>
</dbReference>
<reference evidence="2" key="2">
    <citation type="journal article" date="2017" name="Nat. Plants">
        <title>The Aegilops tauschii genome reveals multiple impacts of transposons.</title>
        <authorList>
            <person name="Zhao G."/>
            <person name="Zou C."/>
            <person name="Li K."/>
            <person name="Wang K."/>
            <person name="Li T."/>
            <person name="Gao L."/>
            <person name="Zhang X."/>
            <person name="Wang H."/>
            <person name="Yang Z."/>
            <person name="Liu X."/>
            <person name="Jiang W."/>
            <person name="Mao L."/>
            <person name="Kong X."/>
            <person name="Jiao Y."/>
            <person name="Jia J."/>
        </authorList>
    </citation>
    <scope>NUCLEOTIDE SEQUENCE [LARGE SCALE GENOMIC DNA]</scope>
    <source>
        <strain evidence="2">cv. AL8/78</strain>
    </source>
</reference>
<dbReference type="Proteomes" id="UP000015105">
    <property type="component" value="Chromosome 2D"/>
</dbReference>
<evidence type="ECO:0000313" key="1">
    <source>
        <dbReference type="EnsemblPlants" id="AET2Gv20502100.2"/>
    </source>
</evidence>
<proteinExistence type="predicted"/>
<dbReference type="AlphaFoldDB" id="A0A453BGY7"/>
<name>A0A453BGY7_AEGTS</name>
<reference evidence="1" key="3">
    <citation type="journal article" date="2017" name="Nature">
        <title>Genome sequence of the progenitor of the wheat D genome Aegilops tauschii.</title>
        <authorList>
            <person name="Luo M.C."/>
            <person name="Gu Y.Q."/>
            <person name="Puiu D."/>
            <person name="Wang H."/>
            <person name="Twardziok S.O."/>
            <person name="Deal K.R."/>
            <person name="Huo N."/>
            <person name="Zhu T."/>
            <person name="Wang L."/>
            <person name="Wang Y."/>
            <person name="McGuire P.E."/>
            <person name="Liu S."/>
            <person name="Long H."/>
            <person name="Ramasamy R.K."/>
            <person name="Rodriguez J.C."/>
            <person name="Van S.L."/>
            <person name="Yuan L."/>
            <person name="Wang Z."/>
            <person name="Xia Z."/>
            <person name="Xiao L."/>
            <person name="Anderson O.D."/>
            <person name="Ouyang S."/>
            <person name="Liang Y."/>
            <person name="Zimin A.V."/>
            <person name="Pertea G."/>
            <person name="Qi P."/>
            <person name="Bennetzen J.L."/>
            <person name="Dai X."/>
            <person name="Dawson M.W."/>
            <person name="Muller H.G."/>
            <person name="Kugler K."/>
            <person name="Rivarola-Duarte L."/>
            <person name="Spannagl M."/>
            <person name="Mayer K.F.X."/>
            <person name="Lu F.H."/>
            <person name="Bevan M.W."/>
            <person name="Leroy P."/>
            <person name="Li P."/>
            <person name="You F.M."/>
            <person name="Sun Q."/>
            <person name="Liu Z."/>
            <person name="Lyons E."/>
            <person name="Wicker T."/>
            <person name="Salzberg S.L."/>
            <person name="Devos K.M."/>
            <person name="Dvorak J."/>
        </authorList>
    </citation>
    <scope>NUCLEOTIDE SEQUENCE [LARGE SCALE GENOMIC DNA]</scope>
    <source>
        <strain evidence="1">cv. AL8/78</strain>
    </source>
</reference>
<accession>A0A453BGY7</accession>
<sequence>MCLRPKLLQLDRGSMHPRLEAVVLGDMHVQGEEVDEGLKKQSMPPYRWADQAMRFSGCLTDDGEGRIRSAGYSARKLETLAVDLLYKTCVARGVEPASGKEIDDVREETSLHPLSDSQLFFFFANCLLHIVHV</sequence>
<reference evidence="1" key="5">
    <citation type="journal article" date="2021" name="G3 (Bethesda)">
        <title>Aegilops tauschii genome assembly Aet v5.0 features greater sequence contiguity and improved annotation.</title>
        <authorList>
            <person name="Wang L."/>
            <person name="Zhu T."/>
            <person name="Rodriguez J.C."/>
            <person name="Deal K.R."/>
            <person name="Dubcovsky J."/>
            <person name="McGuire P.E."/>
            <person name="Lux T."/>
            <person name="Spannagl M."/>
            <person name="Mayer K.F.X."/>
            <person name="Baldrich P."/>
            <person name="Meyers B.C."/>
            <person name="Huo N."/>
            <person name="Gu Y.Q."/>
            <person name="Zhou H."/>
            <person name="Devos K.M."/>
            <person name="Bennetzen J.L."/>
            <person name="Unver T."/>
            <person name="Budak H."/>
            <person name="Gulick P.J."/>
            <person name="Galiba G."/>
            <person name="Kalapos B."/>
            <person name="Nelson D.R."/>
            <person name="Li P."/>
            <person name="You F.M."/>
            <person name="Luo M.C."/>
            <person name="Dvorak J."/>
        </authorList>
    </citation>
    <scope>NUCLEOTIDE SEQUENCE [LARGE SCALE GENOMIC DNA]</scope>
    <source>
        <strain evidence="1">cv. AL8/78</strain>
    </source>
</reference>
<reference evidence="2" key="1">
    <citation type="journal article" date="2014" name="Science">
        <title>Ancient hybridizations among the ancestral genomes of bread wheat.</title>
        <authorList>
            <consortium name="International Wheat Genome Sequencing Consortium,"/>
            <person name="Marcussen T."/>
            <person name="Sandve S.R."/>
            <person name="Heier L."/>
            <person name="Spannagl M."/>
            <person name="Pfeifer M."/>
            <person name="Jakobsen K.S."/>
            <person name="Wulff B.B."/>
            <person name="Steuernagel B."/>
            <person name="Mayer K.F."/>
            <person name="Olsen O.A."/>
        </authorList>
    </citation>
    <scope>NUCLEOTIDE SEQUENCE [LARGE SCALE GENOMIC DNA]</scope>
    <source>
        <strain evidence="2">cv. AL8/78</strain>
    </source>
</reference>